<evidence type="ECO:0008006" key="4">
    <source>
        <dbReference type="Google" id="ProtNLM"/>
    </source>
</evidence>
<dbReference type="STRING" id="574349.SAMN05443545_101491"/>
<protein>
    <recommendedName>
        <fullName evidence="4">DUF3261 domain-containing protein</fullName>
    </recommendedName>
</protein>
<reference evidence="2 3" key="1">
    <citation type="submission" date="2016-10" db="EMBL/GenBank/DDBJ databases">
        <authorList>
            <person name="de Groot N.N."/>
        </authorList>
    </citation>
    <scope>NUCLEOTIDE SEQUENCE [LARGE SCALE GENOMIC DNA]</scope>
    <source>
        <strain evidence="2 3">DSM 19219</strain>
    </source>
</reference>
<dbReference type="EMBL" id="FNNI01000001">
    <property type="protein sequence ID" value="SDW27473.1"/>
    <property type="molecule type" value="Genomic_DNA"/>
</dbReference>
<sequence>MTFVRLLLPAMLLAILSGCALAPGGSPSPDFTAAPSTPETLQRRLTFTPDDENEPSRTLIGIIRLEERQLRAALLTPQGQRLVTLVHDGQASRFEPGDVSREALEEKIPFPPDWLASRLEWSLWPTGALADAFADSPWSVEETRGDRVIRYRGKLMARITPASTSAGREETALLDDRAGRYRLRIEPIEASSP</sequence>
<dbReference type="RefSeq" id="WP_092567886.1">
    <property type="nucleotide sequence ID" value="NZ_BMXH01000001.1"/>
</dbReference>
<feature type="chain" id="PRO_5011633168" description="DUF3261 domain-containing protein" evidence="1">
    <location>
        <begin position="23"/>
        <end position="193"/>
    </location>
</feature>
<proteinExistence type="predicted"/>
<dbReference type="PROSITE" id="PS51257">
    <property type="entry name" value="PROKAR_LIPOPROTEIN"/>
    <property type="match status" value="1"/>
</dbReference>
<dbReference type="Pfam" id="PF11659">
    <property type="entry name" value="DUF3261"/>
    <property type="match status" value="1"/>
</dbReference>
<organism evidence="2 3">
    <name type="scientific">Aidingimonas halophila</name>
    <dbReference type="NCBI Taxonomy" id="574349"/>
    <lineage>
        <taxon>Bacteria</taxon>
        <taxon>Pseudomonadati</taxon>
        <taxon>Pseudomonadota</taxon>
        <taxon>Gammaproteobacteria</taxon>
        <taxon>Oceanospirillales</taxon>
        <taxon>Halomonadaceae</taxon>
        <taxon>Aidingimonas</taxon>
    </lineage>
</organism>
<keyword evidence="1" id="KW-0732">Signal</keyword>
<feature type="signal peptide" evidence="1">
    <location>
        <begin position="1"/>
        <end position="22"/>
    </location>
</feature>
<dbReference type="AlphaFoldDB" id="A0A1H2S781"/>
<keyword evidence="3" id="KW-1185">Reference proteome</keyword>
<dbReference type="Proteomes" id="UP000198500">
    <property type="component" value="Unassembled WGS sequence"/>
</dbReference>
<dbReference type="OrthoDB" id="6900254at2"/>
<gene>
    <name evidence="2" type="ORF">SAMN05443545_101491</name>
</gene>
<name>A0A1H2S781_9GAMM</name>
<evidence type="ECO:0000313" key="3">
    <source>
        <dbReference type="Proteomes" id="UP000198500"/>
    </source>
</evidence>
<accession>A0A1H2S781</accession>
<evidence type="ECO:0000313" key="2">
    <source>
        <dbReference type="EMBL" id="SDW27473.1"/>
    </source>
</evidence>
<evidence type="ECO:0000256" key="1">
    <source>
        <dbReference type="SAM" id="SignalP"/>
    </source>
</evidence>
<dbReference type="InterPro" id="IPR021675">
    <property type="entry name" value="DUF3261"/>
</dbReference>